<evidence type="ECO:0000313" key="9">
    <source>
        <dbReference type="Proteomes" id="UP001597295"/>
    </source>
</evidence>
<dbReference type="CDD" id="cd06225">
    <property type="entry name" value="HAMP"/>
    <property type="match status" value="1"/>
</dbReference>
<proteinExistence type="inferred from homology"/>
<dbReference type="EMBL" id="JBHUIP010000003">
    <property type="protein sequence ID" value="MFD2262171.1"/>
    <property type="molecule type" value="Genomic_DNA"/>
</dbReference>
<evidence type="ECO:0000256" key="4">
    <source>
        <dbReference type="SAM" id="Coils"/>
    </source>
</evidence>
<feature type="domain" description="Methyl-accepting transducer" evidence="6">
    <location>
        <begin position="301"/>
        <end position="537"/>
    </location>
</feature>
<evidence type="ECO:0000256" key="3">
    <source>
        <dbReference type="PROSITE-ProRule" id="PRU00284"/>
    </source>
</evidence>
<dbReference type="PANTHER" id="PTHR32089:SF112">
    <property type="entry name" value="LYSOZYME-LIKE PROTEIN-RELATED"/>
    <property type="match status" value="1"/>
</dbReference>
<protein>
    <submittedName>
        <fullName evidence="8">Methyl-accepting chemotaxis protein</fullName>
    </submittedName>
</protein>
<evidence type="ECO:0000313" key="8">
    <source>
        <dbReference type="EMBL" id="MFD2262171.1"/>
    </source>
</evidence>
<feature type="transmembrane region" description="Helical" evidence="5">
    <location>
        <begin position="6"/>
        <end position="27"/>
    </location>
</feature>
<dbReference type="Pfam" id="PF00672">
    <property type="entry name" value="HAMP"/>
    <property type="match status" value="1"/>
</dbReference>
<dbReference type="PANTHER" id="PTHR32089">
    <property type="entry name" value="METHYL-ACCEPTING CHEMOTAXIS PROTEIN MCPB"/>
    <property type="match status" value="1"/>
</dbReference>
<dbReference type="Proteomes" id="UP001597295">
    <property type="component" value="Unassembled WGS sequence"/>
</dbReference>
<evidence type="ECO:0000256" key="2">
    <source>
        <dbReference type="ARBA" id="ARBA00029447"/>
    </source>
</evidence>
<dbReference type="PROSITE" id="PS50885">
    <property type="entry name" value="HAMP"/>
    <property type="match status" value="1"/>
</dbReference>
<accession>A0ABW5DQM0</accession>
<evidence type="ECO:0000259" key="7">
    <source>
        <dbReference type="PROSITE" id="PS50885"/>
    </source>
</evidence>
<name>A0ABW5DQM0_9PROT</name>
<dbReference type="PROSITE" id="PS50111">
    <property type="entry name" value="CHEMOTAXIS_TRANSDUC_2"/>
    <property type="match status" value="1"/>
</dbReference>
<dbReference type="Gene3D" id="1.10.287.950">
    <property type="entry name" value="Methyl-accepting chemotaxis protein"/>
    <property type="match status" value="1"/>
</dbReference>
<dbReference type="SMART" id="SM00283">
    <property type="entry name" value="MA"/>
    <property type="match status" value="1"/>
</dbReference>
<comment type="similarity">
    <text evidence="2">Belongs to the methyl-accepting chemotaxis (MCP) protein family.</text>
</comment>
<dbReference type="SUPFAM" id="SSF58104">
    <property type="entry name" value="Methyl-accepting chemotaxis protein (MCP) signaling domain"/>
    <property type="match status" value="1"/>
</dbReference>
<dbReference type="RefSeq" id="WP_379875087.1">
    <property type="nucleotide sequence ID" value="NZ_JBHUIP010000003.1"/>
</dbReference>
<feature type="domain" description="HAMP" evidence="7">
    <location>
        <begin position="216"/>
        <end position="269"/>
    </location>
</feature>
<keyword evidence="4" id="KW-0175">Coiled coil</keyword>
<dbReference type="Gene3D" id="6.10.340.10">
    <property type="match status" value="1"/>
</dbReference>
<dbReference type="Pfam" id="PF00015">
    <property type="entry name" value="MCPsignal"/>
    <property type="match status" value="1"/>
</dbReference>
<evidence type="ECO:0000259" key="6">
    <source>
        <dbReference type="PROSITE" id="PS50111"/>
    </source>
</evidence>
<dbReference type="InterPro" id="IPR004089">
    <property type="entry name" value="MCPsignal_dom"/>
</dbReference>
<reference evidence="9" key="1">
    <citation type="journal article" date="2019" name="Int. J. Syst. Evol. Microbiol.">
        <title>The Global Catalogue of Microorganisms (GCM) 10K type strain sequencing project: providing services to taxonomists for standard genome sequencing and annotation.</title>
        <authorList>
            <consortium name="The Broad Institute Genomics Platform"/>
            <consortium name="The Broad Institute Genome Sequencing Center for Infectious Disease"/>
            <person name="Wu L."/>
            <person name="Ma J."/>
        </authorList>
    </citation>
    <scope>NUCLEOTIDE SEQUENCE [LARGE SCALE GENOMIC DNA]</scope>
    <source>
        <strain evidence="9">CGMCC 1.19062</strain>
    </source>
</reference>
<keyword evidence="9" id="KW-1185">Reference proteome</keyword>
<dbReference type="SMART" id="SM00304">
    <property type="entry name" value="HAMP"/>
    <property type="match status" value="1"/>
</dbReference>
<feature type="coiled-coil region" evidence="4">
    <location>
        <begin position="253"/>
        <end position="290"/>
    </location>
</feature>
<keyword evidence="5" id="KW-0472">Membrane</keyword>
<evidence type="ECO:0000256" key="1">
    <source>
        <dbReference type="ARBA" id="ARBA00023224"/>
    </source>
</evidence>
<keyword evidence="5" id="KW-1133">Transmembrane helix</keyword>
<organism evidence="8 9">
    <name type="scientific">Lacibacterium aquatile</name>
    <dbReference type="NCBI Taxonomy" id="1168082"/>
    <lineage>
        <taxon>Bacteria</taxon>
        <taxon>Pseudomonadati</taxon>
        <taxon>Pseudomonadota</taxon>
        <taxon>Alphaproteobacteria</taxon>
        <taxon>Rhodospirillales</taxon>
        <taxon>Rhodospirillaceae</taxon>
    </lineage>
</organism>
<evidence type="ECO:0000256" key="5">
    <source>
        <dbReference type="SAM" id="Phobius"/>
    </source>
</evidence>
<keyword evidence="1 3" id="KW-0807">Transducer</keyword>
<gene>
    <name evidence="8" type="ORF">ACFSM5_04675</name>
</gene>
<sequence>MLRSTLTVVVLAGLANVIGAAGGWVILASESQTQRERAAESKVEVAVTALRDVYTYVSVDTDNDGRLLRIVSDKPIGDVNSLLITGLVPDDVLDGVARRTIGEVWVFGKTPDGFASLVTSAKRGRGGKPVPGEDPLFASITGEKTDVEFATIAGERHYVGTIPIVKPDGAILGLVVVSAGLEEDLLRAQRTLARNALLILSGTLAVTILIGLWMFRRQFRPVPTLVRVTREIADEQIGGVVPFRDRRDELGELARALEDLRNAVAERMRLRAAEQSREQQAERSRAMEAAIARFRAVIDVALRATRGSGDAVRSTSAALTAAVQRNRGEVKDVLSASEGASRDVSSVAASARDISDVIATISSRTGHAIEVVSRSRTIGEESKARSLELARAADLIGNAVQMIRKIAEQTHLLALNATIEAARAGEYGKGFAVVASEVKVLAGQSTEAMDEIGSQVATIQGATRQVLSAAEEMQQVLLEVGDVSHQVAAAIGEQQAVTADIARAADTAAGGVGDIRAAMAQIGTLMEDTGAAGGNLERIATELLGAEEDLDQAIREFLSAITDLQAEAAADEALVA</sequence>
<dbReference type="InterPro" id="IPR003660">
    <property type="entry name" value="HAMP_dom"/>
</dbReference>
<feature type="transmembrane region" description="Helical" evidence="5">
    <location>
        <begin position="196"/>
        <end position="215"/>
    </location>
</feature>
<keyword evidence="5" id="KW-0812">Transmembrane</keyword>
<comment type="caution">
    <text evidence="8">The sequence shown here is derived from an EMBL/GenBank/DDBJ whole genome shotgun (WGS) entry which is preliminary data.</text>
</comment>